<sequence>MPQTLEAGFLKADSTNLPIIGTFVVWDFLSKDRRFNLPECQNVKTASSAYKSYGDSVIDYVCLRRDSSICSFKARTMLQMLVAGKKNGLLCIADVTSEKNKKVEVLELAHDKNVINEIIDSAGAFWKGNVYPHLYQAASSQDCK</sequence>
<gene>
    <name evidence="1" type="ORF">QAD02_012577</name>
</gene>
<protein>
    <submittedName>
        <fullName evidence="1">Uncharacterized protein</fullName>
    </submittedName>
</protein>
<evidence type="ECO:0000313" key="1">
    <source>
        <dbReference type="EMBL" id="KAJ8676790.1"/>
    </source>
</evidence>
<comment type="caution">
    <text evidence="1">The sequence shown here is derived from an EMBL/GenBank/DDBJ whole genome shotgun (WGS) entry which is preliminary data.</text>
</comment>
<evidence type="ECO:0000313" key="2">
    <source>
        <dbReference type="Proteomes" id="UP001239111"/>
    </source>
</evidence>
<dbReference type="EMBL" id="CM056742">
    <property type="protein sequence ID" value="KAJ8676790.1"/>
    <property type="molecule type" value="Genomic_DNA"/>
</dbReference>
<reference evidence="1" key="1">
    <citation type="submission" date="2023-04" db="EMBL/GenBank/DDBJ databases">
        <title>A chromosome-level genome assembly of the parasitoid wasp Eretmocerus hayati.</title>
        <authorList>
            <person name="Zhong Y."/>
            <person name="Liu S."/>
            <person name="Liu Y."/>
        </authorList>
    </citation>
    <scope>NUCLEOTIDE SEQUENCE</scope>
    <source>
        <strain evidence="1">ZJU_SS_LIU_2023</strain>
    </source>
</reference>
<organism evidence="1 2">
    <name type="scientific">Eretmocerus hayati</name>
    <dbReference type="NCBI Taxonomy" id="131215"/>
    <lineage>
        <taxon>Eukaryota</taxon>
        <taxon>Metazoa</taxon>
        <taxon>Ecdysozoa</taxon>
        <taxon>Arthropoda</taxon>
        <taxon>Hexapoda</taxon>
        <taxon>Insecta</taxon>
        <taxon>Pterygota</taxon>
        <taxon>Neoptera</taxon>
        <taxon>Endopterygota</taxon>
        <taxon>Hymenoptera</taxon>
        <taxon>Apocrita</taxon>
        <taxon>Proctotrupomorpha</taxon>
        <taxon>Chalcidoidea</taxon>
        <taxon>Aphelinidae</taxon>
        <taxon>Aphelininae</taxon>
        <taxon>Eretmocerus</taxon>
    </lineage>
</organism>
<name>A0ACC2P036_9HYME</name>
<accession>A0ACC2P036</accession>
<proteinExistence type="predicted"/>
<dbReference type="Proteomes" id="UP001239111">
    <property type="component" value="Chromosome 2"/>
</dbReference>
<keyword evidence="2" id="KW-1185">Reference proteome</keyword>